<dbReference type="PATRIC" id="fig|626937.4.peg.37"/>
<dbReference type="Pfam" id="PF02653">
    <property type="entry name" value="BPD_transp_2"/>
    <property type="match status" value="1"/>
</dbReference>
<evidence type="ECO:0000256" key="10">
    <source>
        <dbReference type="ARBA" id="ARBA00035686"/>
    </source>
</evidence>
<keyword evidence="4" id="KW-0997">Cell inner membrane</keyword>
<protein>
    <recommendedName>
        <fullName evidence="10">Xylose transport system permease protein XylH</fullName>
    </recommendedName>
</protein>
<feature type="transmembrane region" description="Helical" evidence="11">
    <location>
        <begin position="24"/>
        <end position="43"/>
    </location>
</feature>
<dbReference type="AlphaFoldDB" id="A0A136Q8V4"/>
<dbReference type="STRING" id="626937.HMPREF3293_00037"/>
<keyword evidence="2" id="KW-0813">Transport</keyword>
<evidence type="ECO:0000313" key="13">
    <source>
        <dbReference type="Proteomes" id="UP000070366"/>
    </source>
</evidence>
<evidence type="ECO:0000256" key="3">
    <source>
        <dbReference type="ARBA" id="ARBA00022475"/>
    </source>
</evidence>
<name>A0A136Q8V4_9FIRM</name>
<dbReference type="KEGG" id="cmiu:B1H56_13290"/>
<comment type="caution">
    <text evidence="12">The sequence shown here is derived from an EMBL/GenBank/DDBJ whole genome shotgun (WGS) entry which is preliminary data.</text>
</comment>
<dbReference type="GO" id="GO:0022857">
    <property type="term" value="F:transmembrane transporter activity"/>
    <property type="evidence" value="ECO:0007669"/>
    <property type="project" value="InterPro"/>
</dbReference>
<evidence type="ECO:0000256" key="11">
    <source>
        <dbReference type="SAM" id="Phobius"/>
    </source>
</evidence>
<dbReference type="Proteomes" id="UP000070366">
    <property type="component" value="Unassembled WGS sequence"/>
</dbReference>
<evidence type="ECO:0000313" key="12">
    <source>
        <dbReference type="EMBL" id="KXK67113.1"/>
    </source>
</evidence>
<keyword evidence="8 11" id="KW-0472">Membrane</keyword>
<dbReference type="RefSeq" id="WP_066523340.1">
    <property type="nucleotide sequence ID" value="NZ_CABMOF010000016.1"/>
</dbReference>
<dbReference type="GO" id="GO:0005886">
    <property type="term" value="C:plasma membrane"/>
    <property type="evidence" value="ECO:0007669"/>
    <property type="project" value="UniProtKB-SubCell"/>
</dbReference>
<comment type="function">
    <text evidence="9">Part of the binding-protein-dependent transport system for D-xylose. Probably responsible for the translocation of the substrate across the membrane.</text>
</comment>
<dbReference type="InterPro" id="IPR001851">
    <property type="entry name" value="ABC_transp_permease"/>
</dbReference>
<reference evidence="13" key="1">
    <citation type="submission" date="2016-02" db="EMBL/GenBank/DDBJ databases">
        <authorList>
            <person name="Mitreva M."/>
            <person name="Pepin K.H."/>
            <person name="Mihindukulasuriya K.A."/>
            <person name="Fulton R."/>
            <person name="Fronick C."/>
            <person name="O'Laughlin M."/>
            <person name="Miner T."/>
            <person name="Herter B."/>
            <person name="Rosa B.A."/>
            <person name="Cordes M."/>
            <person name="Tomlinson C."/>
            <person name="Wollam A."/>
            <person name="Palsikar V.B."/>
            <person name="Mardis E.R."/>
            <person name="Wilson R.K."/>
        </authorList>
    </citation>
    <scope>NUCLEOTIDE SEQUENCE [LARGE SCALE GENOMIC DNA]</scope>
    <source>
        <strain evidence="13">DSM 22607</strain>
    </source>
</reference>
<feature type="transmembrane region" description="Helical" evidence="11">
    <location>
        <begin position="75"/>
        <end position="92"/>
    </location>
</feature>
<evidence type="ECO:0000256" key="4">
    <source>
        <dbReference type="ARBA" id="ARBA00022519"/>
    </source>
</evidence>
<dbReference type="OrthoDB" id="9813906at2"/>
<feature type="transmembrane region" description="Helical" evidence="11">
    <location>
        <begin position="166"/>
        <end position="188"/>
    </location>
</feature>
<feature type="transmembrane region" description="Helical" evidence="11">
    <location>
        <begin position="99"/>
        <end position="120"/>
    </location>
</feature>
<accession>A0A136Q8V4</accession>
<evidence type="ECO:0000256" key="7">
    <source>
        <dbReference type="ARBA" id="ARBA00022989"/>
    </source>
</evidence>
<proteinExistence type="predicted"/>
<feature type="transmembrane region" description="Helical" evidence="11">
    <location>
        <begin position="217"/>
        <end position="236"/>
    </location>
</feature>
<dbReference type="CDD" id="cd06579">
    <property type="entry name" value="TM_PBP1_transp_AraH_like"/>
    <property type="match status" value="1"/>
</dbReference>
<dbReference type="EMBL" id="LSZW01000002">
    <property type="protein sequence ID" value="KXK67113.1"/>
    <property type="molecule type" value="Genomic_DNA"/>
</dbReference>
<comment type="subcellular location">
    <subcellularLocation>
        <location evidence="1">Cell membrane</location>
        <topology evidence="1">Multi-pass membrane protein</topology>
    </subcellularLocation>
</comment>
<feature type="transmembrane region" description="Helical" evidence="11">
    <location>
        <begin position="256"/>
        <end position="286"/>
    </location>
</feature>
<dbReference type="PANTHER" id="PTHR32196">
    <property type="entry name" value="ABC TRANSPORTER PERMEASE PROTEIN YPHD-RELATED-RELATED"/>
    <property type="match status" value="1"/>
</dbReference>
<dbReference type="PANTHER" id="PTHR32196:SF32">
    <property type="entry name" value="XYLOSE TRANSPORT SYSTEM PERMEASE PROTEIN XYLH"/>
    <property type="match status" value="1"/>
</dbReference>
<evidence type="ECO:0000256" key="8">
    <source>
        <dbReference type="ARBA" id="ARBA00023136"/>
    </source>
</evidence>
<evidence type="ECO:0000256" key="1">
    <source>
        <dbReference type="ARBA" id="ARBA00004651"/>
    </source>
</evidence>
<evidence type="ECO:0000256" key="9">
    <source>
        <dbReference type="ARBA" id="ARBA00035611"/>
    </source>
</evidence>
<keyword evidence="6 11" id="KW-0812">Transmembrane</keyword>
<sequence length="331" mass="34601">MEKTLLTKNRNNPFANFFTNYKCVFIFLVIFVVLSICSDAFLSSRNLMNLVRQIAASSILGVGFTLVVASGNIDLSVGTMIGMIGVLTALLSKIPGVPMIAVLLVGIAIGLGAGALNAFFINIFKLPSFIVTLANMSIFEGICYLSANSTPVSQIPEWYKEIGQGYFLEIPVPVWIMIAVAVVGTIIVTKTVFGRNVLAIGGNKEAARVCGVNTTKVMYGVFMMMGICAAITAFVITGRSASAQTGAGQGMELDSIAAVVIGGTPLSGGHGSIIGTVVGCLIVGSINNGLNLLNVDSNWQLIAKGLLILGAIILDAQSAKLSAKALKKKMA</sequence>
<feature type="transmembrane region" description="Helical" evidence="11">
    <location>
        <begin position="126"/>
        <end position="145"/>
    </location>
</feature>
<evidence type="ECO:0000256" key="5">
    <source>
        <dbReference type="ARBA" id="ARBA00022597"/>
    </source>
</evidence>
<keyword evidence="5" id="KW-0762">Sugar transport</keyword>
<keyword evidence="13" id="KW-1185">Reference proteome</keyword>
<feature type="transmembrane region" description="Helical" evidence="11">
    <location>
        <begin position="50"/>
        <end position="69"/>
    </location>
</feature>
<keyword evidence="3" id="KW-1003">Cell membrane</keyword>
<organism evidence="12 13">
    <name type="scientific">Christensenella minuta</name>
    <dbReference type="NCBI Taxonomy" id="626937"/>
    <lineage>
        <taxon>Bacteria</taxon>
        <taxon>Bacillati</taxon>
        <taxon>Bacillota</taxon>
        <taxon>Clostridia</taxon>
        <taxon>Christensenellales</taxon>
        <taxon>Christensenellaceae</taxon>
        <taxon>Christensenella</taxon>
    </lineage>
</organism>
<keyword evidence="7 11" id="KW-1133">Transmembrane helix</keyword>
<gene>
    <name evidence="12" type="ORF">HMPREF3293_00037</name>
</gene>
<evidence type="ECO:0000256" key="2">
    <source>
        <dbReference type="ARBA" id="ARBA00022448"/>
    </source>
</evidence>
<evidence type="ECO:0000256" key="6">
    <source>
        <dbReference type="ARBA" id="ARBA00022692"/>
    </source>
</evidence>